<evidence type="ECO:0000313" key="3">
    <source>
        <dbReference type="Proteomes" id="UP001595979"/>
    </source>
</evidence>
<feature type="chain" id="PRO_5045850128" evidence="1">
    <location>
        <begin position="21"/>
        <end position="161"/>
    </location>
</feature>
<name>A0ABW1DKX7_9DEIO</name>
<evidence type="ECO:0000313" key="2">
    <source>
        <dbReference type="EMBL" id="MFC5849301.1"/>
    </source>
</evidence>
<organism evidence="2 3">
    <name type="scientific">Deinococcus petrolearius</name>
    <dbReference type="NCBI Taxonomy" id="1751295"/>
    <lineage>
        <taxon>Bacteria</taxon>
        <taxon>Thermotogati</taxon>
        <taxon>Deinococcota</taxon>
        <taxon>Deinococci</taxon>
        <taxon>Deinococcales</taxon>
        <taxon>Deinococcaceae</taxon>
        <taxon>Deinococcus</taxon>
    </lineage>
</organism>
<keyword evidence="3" id="KW-1185">Reference proteome</keyword>
<keyword evidence="1" id="KW-0732">Signal</keyword>
<reference evidence="3" key="1">
    <citation type="journal article" date="2019" name="Int. J. Syst. Evol. Microbiol.">
        <title>The Global Catalogue of Microorganisms (GCM) 10K type strain sequencing project: providing services to taxonomists for standard genome sequencing and annotation.</title>
        <authorList>
            <consortium name="The Broad Institute Genomics Platform"/>
            <consortium name="The Broad Institute Genome Sequencing Center for Infectious Disease"/>
            <person name="Wu L."/>
            <person name="Ma J."/>
        </authorList>
    </citation>
    <scope>NUCLEOTIDE SEQUENCE [LARGE SCALE GENOMIC DNA]</scope>
    <source>
        <strain evidence="3">CGMCC 1.15053</strain>
    </source>
</reference>
<protein>
    <submittedName>
        <fullName evidence="2">Uncharacterized protein</fullName>
    </submittedName>
</protein>
<dbReference type="EMBL" id="JBHSOH010000017">
    <property type="protein sequence ID" value="MFC5849301.1"/>
    <property type="molecule type" value="Genomic_DNA"/>
</dbReference>
<sequence>MKKILTVLLAAALLPTPALAKGTGTTASTARPNWSLSERVARLTSIKGTPLNASACSGWKFQRIGDLQKWKFVQVIAQQVDMDPEYAAMRFNGNYDGLFVPYGAWGDGEQITTLVPLGDDDGVWSAALSGSFNPKQVYFVGFEAPKNDPEQTIACYALFTR</sequence>
<gene>
    <name evidence="2" type="ORF">ACFPQ6_13390</name>
</gene>
<feature type="signal peptide" evidence="1">
    <location>
        <begin position="1"/>
        <end position="20"/>
    </location>
</feature>
<evidence type="ECO:0000256" key="1">
    <source>
        <dbReference type="SAM" id="SignalP"/>
    </source>
</evidence>
<dbReference type="RefSeq" id="WP_380050327.1">
    <property type="nucleotide sequence ID" value="NZ_JBHSOH010000017.1"/>
</dbReference>
<proteinExistence type="predicted"/>
<dbReference type="Proteomes" id="UP001595979">
    <property type="component" value="Unassembled WGS sequence"/>
</dbReference>
<comment type="caution">
    <text evidence="2">The sequence shown here is derived from an EMBL/GenBank/DDBJ whole genome shotgun (WGS) entry which is preliminary data.</text>
</comment>
<accession>A0ABW1DKX7</accession>